<feature type="compositionally biased region" description="Polar residues" evidence="2">
    <location>
        <begin position="181"/>
        <end position="203"/>
    </location>
</feature>
<accession>A0A835HG25</accession>
<evidence type="ECO:0000313" key="3">
    <source>
        <dbReference type="EMBL" id="KAF9597754.1"/>
    </source>
</evidence>
<dbReference type="PANTHER" id="PTHR12300:SF117">
    <property type="entry name" value="LP05237P-RELATED"/>
    <property type="match status" value="1"/>
</dbReference>
<evidence type="ECO:0000256" key="2">
    <source>
        <dbReference type="SAM" id="MobiDB-lite"/>
    </source>
</evidence>
<dbReference type="OrthoDB" id="434647at2759"/>
<protein>
    <recommendedName>
        <fullName evidence="1">HVA22-like protein</fullName>
    </recommendedName>
</protein>
<feature type="region of interest" description="Disordered" evidence="2">
    <location>
        <begin position="181"/>
        <end position="226"/>
    </location>
</feature>
<dbReference type="PANTHER" id="PTHR12300">
    <property type="entry name" value="HVA22-LIKE PROTEINS"/>
    <property type="match status" value="1"/>
</dbReference>
<dbReference type="GO" id="GO:0016020">
    <property type="term" value="C:membrane"/>
    <property type="evidence" value="ECO:0007669"/>
    <property type="project" value="UniProtKB-SubCell"/>
</dbReference>
<keyword evidence="4" id="KW-1185">Reference proteome</keyword>
<sequence>FFKIPLLFFSAQPRDPHHPRSFLVEIDANKDKMLGDFVIRSLVMVLGYAYPAFECYKTVEKNRVEIEQFRFWCQYWIIIAALTILERFGDIFVSWLPLYGELKLCFIVYLWSPKTKGTSYVYETFLRPYISRYETDIDRNLMEYKAIALDWAMFSWHYCVANGQSTFYRILEYLAAQSSRNGKTTTQKSNPQYTTGPSLNAKSSIHRQPDKQKPQPDKNRRPSSHFMVSQTEKLDIVQKHLPYQTLSLQTSETTANMGHTEELQTTDPESPMAETTRSFRIRLRR</sequence>
<feature type="compositionally biased region" description="Basic and acidic residues" evidence="2">
    <location>
        <begin position="207"/>
        <end position="220"/>
    </location>
</feature>
<name>A0A835HG25_9MAGN</name>
<comment type="similarity">
    <text evidence="1">Belongs to the DP1 family.</text>
</comment>
<evidence type="ECO:0000313" key="4">
    <source>
        <dbReference type="Proteomes" id="UP000631114"/>
    </source>
</evidence>
<gene>
    <name evidence="3" type="ORF">IFM89_021508</name>
</gene>
<evidence type="ECO:0000256" key="1">
    <source>
        <dbReference type="RuleBase" id="RU362006"/>
    </source>
</evidence>
<proteinExistence type="inferred from homology"/>
<comment type="subcellular location">
    <subcellularLocation>
        <location evidence="1">Membrane</location>
        <topology evidence="1">Multi-pass membrane protein</topology>
    </subcellularLocation>
</comment>
<reference evidence="3 4" key="1">
    <citation type="submission" date="2020-10" db="EMBL/GenBank/DDBJ databases">
        <title>The Coptis chinensis genome and diversification of protoberbering-type alkaloids.</title>
        <authorList>
            <person name="Wang B."/>
            <person name="Shu S."/>
            <person name="Song C."/>
            <person name="Liu Y."/>
        </authorList>
    </citation>
    <scope>NUCLEOTIDE SEQUENCE [LARGE SCALE GENOMIC DNA]</scope>
    <source>
        <strain evidence="3">HL-2020</strain>
        <tissue evidence="3">Leaf</tissue>
    </source>
</reference>
<dbReference type="Pfam" id="PF03134">
    <property type="entry name" value="TB2_DP1_HVA22"/>
    <property type="match status" value="1"/>
</dbReference>
<dbReference type="AlphaFoldDB" id="A0A835HG25"/>
<dbReference type="InterPro" id="IPR004345">
    <property type="entry name" value="TB2_DP1_HVA22"/>
</dbReference>
<comment type="caution">
    <text evidence="3">The sequence shown here is derived from an EMBL/GenBank/DDBJ whole genome shotgun (WGS) entry which is preliminary data.</text>
</comment>
<feature type="region of interest" description="Disordered" evidence="2">
    <location>
        <begin position="248"/>
        <end position="277"/>
    </location>
</feature>
<organism evidence="3 4">
    <name type="scientific">Coptis chinensis</name>
    <dbReference type="NCBI Taxonomy" id="261450"/>
    <lineage>
        <taxon>Eukaryota</taxon>
        <taxon>Viridiplantae</taxon>
        <taxon>Streptophyta</taxon>
        <taxon>Embryophyta</taxon>
        <taxon>Tracheophyta</taxon>
        <taxon>Spermatophyta</taxon>
        <taxon>Magnoliopsida</taxon>
        <taxon>Ranunculales</taxon>
        <taxon>Ranunculaceae</taxon>
        <taxon>Coptidoideae</taxon>
        <taxon>Coptis</taxon>
    </lineage>
</organism>
<dbReference type="Proteomes" id="UP000631114">
    <property type="component" value="Unassembled WGS sequence"/>
</dbReference>
<dbReference type="EMBL" id="JADFTS010000007">
    <property type="protein sequence ID" value="KAF9597754.1"/>
    <property type="molecule type" value="Genomic_DNA"/>
</dbReference>
<feature type="non-terminal residue" evidence="3">
    <location>
        <position position="1"/>
    </location>
</feature>